<feature type="non-terminal residue" evidence="2">
    <location>
        <position position="247"/>
    </location>
</feature>
<evidence type="ECO:0000256" key="1">
    <source>
        <dbReference type="SAM" id="MobiDB-lite"/>
    </source>
</evidence>
<proteinExistence type="predicted"/>
<evidence type="ECO:0000313" key="2">
    <source>
        <dbReference type="EMBL" id="CAK7324928.1"/>
    </source>
</evidence>
<feature type="compositionally biased region" description="Basic and acidic residues" evidence="1">
    <location>
        <begin position="172"/>
        <end position="182"/>
    </location>
</feature>
<feature type="region of interest" description="Disordered" evidence="1">
    <location>
        <begin position="154"/>
        <end position="222"/>
    </location>
</feature>
<dbReference type="Proteomes" id="UP001314170">
    <property type="component" value="Unassembled WGS sequence"/>
</dbReference>
<organism evidence="2 3">
    <name type="scientific">Dovyalis caffra</name>
    <dbReference type="NCBI Taxonomy" id="77055"/>
    <lineage>
        <taxon>Eukaryota</taxon>
        <taxon>Viridiplantae</taxon>
        <taxon>Streptophyta</taxon>
        <taxon>Embryophyta</taxon>
        <taxon>Tracheophyta</taxon>
        <taxon>Spermatophyta</taxon>
        <taxon>Magnoliopsida</taxon>
        <taxon>eudicotyledons</taxon>
        <taxon>Gunneridae</taxon>
        <taxon>Pentapetalae</taxon>
        <taxon>rosids</taxon>
        <taxon>fabids</taxon>
        <taxon>Malpighiales</taxon>
        <taxon>Salicaceae</taxon>
        <taxon>Flacourtieae</taxon>
        <taxon>Dovyalis</taxon>
    </lineage>
</organism>
<keyword evidence="3" id="KW-1185">Reference proteome</keyword>
<accession>A0AAV1QTK1</accession>
<dbReference type="AlphaFoldDB" id="A0AAV1QTK1"/>
<reference evidence="2 3" key="1">
    <citation type="submission" date="2024-01" db="EMBL/GenBank/DDBJ databases">
        <authorList>
            <person name="Waweru B."/>
        </authorList>
    </citation>
    <scope>NUCLEOTIDE SEQUENCE [LARGE SCALE GENOMIC DNA]</scope>
</reference>
<sequence>MRNRMSIRMNYKGHRREGVSEGVARSRRNSHTLFILRVLNGFSKESLKTSLPFGLVLPSMPREIERRNLEIPVDQTQAPVNIGVERNSGGAKANNFYKTLLFPKVALERLYATIDAIRRWRLAKSEVRWNQKVCFSTRPDLFTVVLVPNFDWNSGQKQKDEKSSHRSYPGPKGEEKRTRALEGEGSEGATQRAKWVQSEQSGPGGSMLVNRAKLRDDGRSWTNRSRGRITFLTYFTKNPGLEDGQPK</sequence>
<dbReference type="EMBL" id="CAWUPB010000803">
    <property type="protein sequence ID" value="CAK7324928.1"/>
    <property type="molecule type" value="Genomic_DNA"/>
</dbReference>
<evidence type="ECO:0000313" key="3">
    <source>
        <dbReference type="Proteomes" id="UP001314170"/>
    </source>
</evidence>
<name>A0AAV1QTK1_9ROSI</name>
<comment type="caution">
    <text evidence="2">The sequence shown here is derived from an EMBL/GenBank/DDBJ whole genome shotgun (WGS) entry which is preliminary data.</text>
</comment>
<gene>
    <name evidence="2" type="ORF">DCAF_LOCUS2599</name>
</gene>
<protein>
    <submittedName>
        <fullName evidence="2">Uncharacterized protein</fullName>
    </submittedName>
</protein>